<gene>
    <name evidence="3" type="ORF">HPLM_LOCUS4759</name>
</gene>
<keyword evidence="2" id="KW-1133">Transmembrane helix</keyword>
<name>A0A0N4W4F3_HAEPC</name>
<evidence type="ECO:0000256" key="1">
    <source>
        <dbReference type="SAM" id="MobiDB-lite"/>
    </source>
</evidence>
<evidence type="ECO:0000313" key="5">
    <source>
        <dbReference type="WBParaSite" id="HPLM_0000476701-mRNA-1"/>
    </source>
</evidence>
<feature type="transmembrane region" description="Helical" evidence="2">
    <location>
        <begin position="69"/>
        <end position="91"/>
    </location>
</feature>
<keyword evidence="2" id="KW-0472">Membrane</keyword>
<organism evidence="5">
    <name type="scientific">Haemonchus placei</name>
    <name type="common">Barber's pole worm</name>
    <dbReference type="NCBI Taxonomy" id="6290"/>
    <lineage>
        <taxon>Eukaryota</taxon>
        <taxon>Metazoa</taxon>
        <taxon>Ecdysozoa</taxon>
        <taxon>Nematoda</taxon>
        <taxon>Chromadorea</taxon>
        <taxon>Rhabditida</taxon>
        <taxon>Rhabditina</taxon>
        <taxon>Rhabditomorpha</taxon>
        <taxon>Strongyloidea</taxon>
        <taxon>Trichostrongylidae</taxon>
        <taxon>Haemonchus</taxon>
    </lineage>
</organism>
<dbReference type="EMBL" id="UZAF01016247">
    <property type="protein sequence ID" value="VDO23956.1"/>
    <property type="molecule type" value="Genomic_DNA"/>
</dbReference>
<dbReference type="AlphaFoldDB" id="A0A0N4W4F3"/>
<evidence type="ECO:0000313" key="4">
    <source>
        <dbReference type="Proteomes" id="UP000268014"/>
    </source>
</evidence>
<feature type="region of interest" description="Disordered" evidence="1">
    <location>
        <begin position="100"/>
        <end position="125"/>
    </location>
</feature>
<protein>
    <submittedName>
        <fullName evidence="3 5">Uncharacterized protein</fullName>
    </submittedName>
</protein>
<dbReference type="WBParaSite" id="HPLM_0000476701-mRNA-1">
    <property type="protein sequence ID" value="HPLM_0000476701-mRNA-1"/>
    <property type="gene ID" value="HPLM_0000476701"/>
</dbReference>
<sequence>MRQLYYKKNRDNGMRQIFNKTWTMDNNELHEIESRSDQFRNGEAEGSGRHIDGTFFGLRWLTSNDHVKYLSAIVLIYQHAIFPAVGSIAPLQRIRMQHAFKGPLESDPGTKVPDIPDLSDRGYDR</sequence>
<keyword evidence="2" id="KW-0812">Transmembrane</keyword>
<reference evidence="5" key="1">
    <citation type="submission" date="2017-02" db="UniProtKB">
        <authorList>
            <consortium name="WormBaseParasite"/>
        </authorList>
    </citation>
    <scope>IDENTIFICATION</scope>
</reference>
<evidence type="ECO:0000256" key="2">
    <source>
        <dbReference type="SAM" id="Phobius"/>
    </source>
</evidence>
<accession>A0A0N4W4F3</accession>
<keyword evidence="4" id="KW-1185">Reference proteome</keyword>
<dbReference type="Proteomes" id="UP000268014">
    <property type="component" value="Unassembled WGS sequence"/>
</dbReference>
<evidence type="ECO:0000313" key="3">
    <source>
        <dbReference type="EMBL" id="VDO23956.1"/>
    </source>
</evidence>
<proteinExistence type="predicted"/>
<reference evidence="3 4" key="2">
    <citation type="submission" date="2018-11" db="EMBL/GenBank/DDBJ databases">
        <authorList>
            <consortium name="Pathogen Informatics"/>
        </authorList>
    </citation>
    <scope>NUCLEOTIDE SEQUENCE [LARGE SCALE GENOMIC DNA]</scope>
    <source>
        <strain evidence="3 4">MHpl1</strain>
    </source>
</reference>